<gene>
    <name evidence="3" type="ORF">FOY91_05365</name>
</gene>
<dbReference type="AlphaFoldDB" id="A0A558R9E4"/>
<keyword evidence="1 3" id="KW-0378">Hydrolase</keyword>
<dbReference type="PANTHER" id="PTHR48081:SF9">
    <property type="entry name" value="CARBOXYLESTERASE"/>
    <property type="match status" value="1"/>
</dbReference>
<dbReference type="SUPFAM" id="SSF53474">
    <property type="entry name" value="alpha/beta-Hydrolases"/>
    <property type="match status" value="1"/>
</dbReference>
<feature type="domain" description="BD-FAE-like" evidence="2">
    <location>
        <begin position="61"/>
        <end position="245"/>
    </location>
</feature>
<dbReference type="PANTHER" id="PTHR48081">
    <property type="entry name" value="AB HYDROLASE SUPERFAMILY PROTEIN C4A8.06C"/>
    <property type="match status" value="1"/>
</dbReference>
<proteinExistence type="predicted"/>
<protein>
    <submittedName>
        <fullName evidence="3">Alpha/beta hydrolase</fullName>
    </submittedName>
</protein>
<dbReference type="RefSeq" id="WP_145148908.1">
    <property type="nucleotide sequence ID" value="NZ_VNIM01000014.1"/>
</dbReference>
<name>A0A558R9E4_9SPHN</name>
<evidence type="ECO:0000313" key="3">
    <source>
        <dbReference type="EMBL" id="TVV76010.1"/>
    </source>
</evidence>
<dbReference type="Pfam" id="PF20434">
    <property type="entry name" value="BD-FAE"/>
    <property type="match status" value="1"/>
</dbReference>
<evidence type="ECO:0000259" key="2">
    <source>
        <dbReference type="Pfam" id="PF20434"/>
    </source>
</evidence>
<organism evidence="3 4">
    <name type="scientific">Alterirhizorhabdus solaris</name>
    <dbReference type="NCBI Taxonomy" id="2529389"/>
    <lineage>
        <taxon>Bacteria</taxon>
        <taxon>Pseudomonadati</taxon>
        <taxon>Pseudomonadota</taxon>
        <taxon>Alphaproteobacteria</taxon>
        <taxon>Sphingomonadales</taxon>
        <taxon>Rhizorhabdaceae</taxon>
        <taxon>Alterirhizorhabdus</taxon>
    </lineage>
</organism>
<dbReference type="EMBL" id="VNIM01000014">
    <property type="protein sequence ID" value="TVV76010.1"/>
    <property type="molecule type" value="Genomic_DNA"/>
</dbReference>
<dbReference type="OrthoDB" id="9771666at2"/>
<reference evidence="3 4" key="1">
    <citation type="submission" date="2019-07" db="EMBL/GenBank/DDBJ databases">
        <title>Sphingomonas solaris sp. nov., isolated from a solar panel from Boston, Massachusetts.</title>
        <authorList>
            <person name="Tanner K."/>
            <person name="Pascual J."/>
            <person name="Mancuso C."/>
            <person name="Pereto J."/>
            <person name="Khalil A."/>
            <person name="Vilanova C."/>
        </authorList>
    </citation>
    <scope>NUCLEOTIDE SEQUENCE [LARGE SCALE GENOMIC DNA]</scope>
    <source>
        <strain evidence="3 4">R4DWN</strain>
    </source>
</reference>
<dbReference type="Proteomes" id="UP000318681">
    <property type="component" value="Unassembled WGS sequence"/>
</dbReference>
<evidence type="ECO:0000313" key="4">
    <source>
        <dbReference type="Proteomes" id="UP000318681"/>
    </source>
</evidence>
<dbReference type="GO" id="GO:0016787">
    <property type="term" value="F:hydrolase activity"/>
    <property type="evidence" value="ECO:0007669"/>
    <property type="project" value="UniProtKB-KW"/>
</dbReference>
<sequence length="298" mass="31609">MKGRTITLGLAALPIGAAALLGGLYRRSPPLALNALNDLVPGDGGVRRVATAVPFADGIALDVWAAGTGGAPKPVLIFYYGGAWASGRRRDYAFVARAYAARGFVVVLPDYRKVPGVHFPAFVEDGAAAVRWTHDTIARFDGDPARIVLAGHSAGAYIAVMLALDRRYLAAAGVDPGVVRAAAGLAGPYDFHPFTSPRAQVAMGRAPDPRQTQPITFARRDAPPLWLATGTADIEVHPENALSLAAHQRAAGSTTTVLRQYPGRRHNDLVMAIAKPFRRRAPVLGESIAFFRAHLALL</sequence>
<dbReference type="Gene3D" id="3.40.50.1820">
    <property type="entry name" value="alpha/beta hydrolase"/>
    <property type="match status" value="1"/>
</dbReference>
<evidence type="ECO:0000256" key="1">
    <source>
        <dbReference type="ARBA" id="ARBA00022801"/>
    </source>
</evidence>
<dbReference type="InterPro" id="IPR050300">
    <property type="entry name" value="GDXG_lipolytic_enzyme"/>
</dbReference>
<dbReference type="InterPro" id="IPR029058">
    <property type="entry name" value="AB_hydrolase_fold"/>
</dbReference>
<comment type="caution">
    <text evidence="3">The sequence shown here is derived from an EMBL/GenBank/DDBJ whole genome shotgun (WGS) entry which is preliminary data.</text>
</comment>
<accession>A0A558R9E4</accession>
<keyword evidence="4" id="KW-1185">Reference proteome</keyword>
<dbReference type="InterPro" id="IPR049492">
    <property type="entry name" value="BD-FAE-like_dom"/>
</dbReference>